<dbReference type="PANTHER" id="PTHR16263:SF4">
    <property type="entry name" value="TETRATRICOPEPTIDE REPEAT PROTEIN 38"/>
    <property type="match status" value="1"/>
</dbReference>
<organism evidence="3 4">
    <name type="scientific">Trifolium pratense</name>
    <name type="common">Red clover</name>
    <dbReference type="NCBI Taxonomy" id="57577"/>
    <lineage>
        <taxon>Eukaryota</taxon>
        <taxon>Viridiplantae</taxon>
        <taxon>Streptophyta</taxon>
        <taxon>Embryophyta</taxon>
        <taxon>Tracheophyta</taxon>
        <taxon>Spermatophyta</taxon>
        <taxon>Magnoliopsida</taxon>
        <taxon>eudicotyledons</taxon>
        <taxon>Gunneridae</taxon>
        <taxon>Pentapetalae</taxon>
        <taxon>rosids</taxon>
        <taxon>fabids</taxon>
        <taxon>Fabales</taxon>
        <taxon>Fabaceae</taxon>
        <taxon>Papilionoideae</taxon>
        <taxon>50 kb inversion clade</taxon>
        <taxon>NPAAA clade</taxon>
        <taxon>Hologalegina</taxon>
        <taxon>IRL clade</taxon>
        <taxon>Trifolieae</taxon>
        <taxon>Trifolium</taxon>
    </lineage>
</organism>
<dbReference type="InterPro" id="IPR033891">
    <property type="entry name" value="TTC38"/>
</dbReference>
<dbReference type="EMBL" id="ASHM01061586">
    <property type="protein sequence ID" value="PNX90026.1"/>
    <property type="molecule type" value="Genomic_DNA"/>
</dbReference>
<reference evidence="3 4" key="2">
    <citation type="journal article" date="2017" name="Front. Plant Sci.">
        <title>Gene Classification and Mining of Molecular Markers Useful in Red Clover (Trifolium pratense) Breeding.</title>
        <authorList>
            <person name="Istvanek J."/>
            <person name="Dluhosova J."/>
            <person name="Dluhos P."/>
            <person name="Patkova L."/>
            <person name="Nedelnik J."/>
            <person name="Repkova J."/>
        </authorList>
    </citation>
    <scope>NUCLEOTIDE SEQUENCE [LARGE SCALE GENOMIC DNA]</scope>
    <source>
        <strain evidence="4">cv. Tatra</strain>
        <tissue evidence="3">Young leaves</tissue>
    </source>
</reference>
<dbReference type="AlphaFoldDB" id="A0A2K3MGW3"/>
<evidence type="ECO:0000313" key="4">
    <source>
        <dbReference type="Proteomes" id="UP000236291"/>
    </source>
</evidence>
<dbReference type="Proteomes" id="UP000236291">
    <property type="component" value="Unassembled WGS sequence"/>
</dbReference>
<keyword evidence="1" id="KW-0677">Repeat</keyword>
<evidence type="ECO:0000256" key="1">
    <source>
        <dbReference type="ARBA" id="ARBA00022737"/>
    </source>
</evidence>
<accession>A0A2K3MGW3</accession>
<dbReference type="PANTHER" id="PTHR16263">
    <property type="entry name" value="TETRATRICOPEPTIDE REPEAT PROTEIN 38"/>
    <property type="match status" value="1"/>
</dbReference>
<comment type="caution">
    <text evidence="3">The sequence shown here is derived from an EMBL/GenBank/DDBJ whole genome shotgun (WGS) entry which is preliminary data.</text>
</comment>
<evidence type="ECO:0000256" key="2">
    <source>
        <dbReference type="ARBA" id="ARBA00022803"/>
    </source>
</evidence>
<name>A0A2K3MGW3_TRIPR</name>
<sequence length="112" mass="12953">MCHVFQYQCRLKEAVKFMEGCSSSWSSCSSFMLTHNWWHVALYYLEGNSPTKRVLEIYDHHIWKELDKTDVVSAEVYLNASGLLLRLCVPGEMDTIGDRLKMQAKCITDQVS</sequence>
<proteinExistence type="predicted"/>
<protein>
    <submittedName>
        <fullName evidence="3">TPR-like protein</fullName>
    </submittedName>
</protein>
<keyword evidence="2" id="KW-0802">TPR repeat</keyword>
<evidence type="ECO:0000313" key="3">
    <source>
        <dbReference type="EMBL" id="PNX90026.1"/>
    </source>
</evidence>
<reference evidence="3 4" key="1">
    <citation type="journal article" date="2014" name="Am. J. Bot.">
        <title>Genome assembly and annotation for red clover (Trifolium pratense; Fabaceae).</title>
        <authorList>
            <person name="Istvanek J."/>
            <person name="Jaros M."/>
            <person name="Krenek A."/>
            <person name="Repkova J."/>
        </authorList>
    </citation>
    <scope>NUCLEOTIDE SEQUENCE [LARGE SCALE GENOMIC DNA]</scope>
    <source>
        <strain evidence="4">cv. Tatra</strain>
        <tissue evidence="3">Young leaves</tissue>
    </source>
</reference>
<gene>
    <name evidence="3" type="ORF">L195_g046149</name>
</gene>